<keyword evidence="6" id="KW-0511">Multifunctional enzyme</keyword>
<dbReference type="InterPro" id="IPR012338">
    <property type="entry name" value="Beta-lactam/transpept-like"/>
</dbReference>
<feature type="region of interest" description="Disordered" evidence="9">
    <location>
        <begin position="348"/>
        <end position="373"/>
    </location>
</feature>
<keyword evidence="4 12" id="KW-0808">Transferase</keyword>
<keyword evidence="3 12" id="KW-0328">Glycosyltransferase</keyword>
<evidence type="ECO:0000256" key="6">
    <source>
        <dbReference type="ARBA" id="ARBA00023268"/>
    </source>
</evidence>
<dbReference type="Gene3D" id="3.40.710.10">
    <property type="entry name" value="DD-peptidase/beta-lactamase superfamily"/>
    <property type="match status" value="1"/>
</dbReference>
<evidence type="ECO:0000256" key="9">
    <source>
        <dbReference type="SAM" id="MobiDB-lite"/>
    </source>
</evidence>
<dbReference type="Proteomes" id="UP001183202">
    <property type="component" value="Unassembled WGS sequence"/>
</dbReference>
<dbReference type="SUPFAM" id="SSF56601">
    <property type="entry name" value="beta-lactamase/transpeptidase-like"/>
    <property type="match status" value="1"/>
</dbReference>
<comment type="catalytic activity">
    <reaction evidence="7">
        <text>Preferential cleavage: (Ac)2-L-Lys-D-Ala-|-D-Ala. Also transpeptidation of peptidyl-alanyl moieties that are N-acyl substituents of D-alanine.</text>
        <dbReference type="EC" id="3.4.16.4"/>
    </reaction>
</comment>
<accession>A0ABU2NE34</accession>
<dbReference type="Pfam" id="PF00912">
    <property type="entry name" value="Transgly"/>
    <property type="match status" value="1"/>
</dbReference>
<dbReference type="Gene3D" id="1.10.3810.10">
    <property type="entry name" value="Biosynthetic peptidoglycan transglycosylase-like"/>
    <property type="match status" value="1"/>
</dbReference>
<dbReference type="Pfam" id="PF00905">
    <property type="entry name" value="Transpeptidase"/>
    <property type="match status" value="1"/>
</dbReference>
<protein>
    <submittedName>
        <fullName evidence="12">Transglycosylase domain-containing protein</fullName>
        <ecNumber evidence="12">2.4.-.-</ecNumber>
    </submittedName>
</protein>
<evidence type="ECO:0000256" key="5">
    <source>
        <dbReference type="ARBA" id="ARBA00022801"/>
    </source>
</evidence>
<evidence type="ECO:0000256" key="7">
    <source>
        <dbReference type="ARBA" id="ARBA00034000"/>
    </source>
</evidence>
<feature type="domain" description="Penicillin-binding protein transpeptidase" evidence="10">
    <location>
        <begin position="219"/>
        <end position="481"/>
    </location>
</feature>
<dbReference type="SUPFAM" id="SSF53955">
    <property type="entry name" value="Lysozyme-like"/>
    <property type="match status" value="1"/>
</dbReference>
<evidence type="ECO:0000256" key="2">
    <source>
        <dbReference type="ARBA" id="ARBA00022670"/>
    </source>
</evidence>
<keyword evidence="2" id="KW-0645">Protease</keyword>
<evidence type="ECO:0000313" key="13">
    <source>
        <dbReference type="Proteomes" id="UP001183202"/>
    </source>
</evidence>
<dbReference type="InterPro" id="IPR023346">
    <property type="entry name" value="Lysozyme-like_dom_sf"/>
</dbReference>
<gene>
    <name evidence="12" type="ORF">RM445_20945</name>
</gene>
<feature type="domain" description="Glycosyl transferase family 51" evidence="11">
    <location>
        <begin position="13"/>
        <end position="109"/>
    </location>
</feature>
<sequence length="571" mass="58394">MDRSDPAAQRADRSDTLGRKVREAELATGLAHTMSKNDVLDGYLNVVEFTGNVYGVEAAAHAYFGTTAAALTVPQAALLAGMVNNPSLYDPYDHPQQAKDRRNVVIAVMAQVAMITPAQAAAATAAPLDVLPDGPVVPGSTCMAAAPDAGFFCQYAVDYVEKAGITADQLATGGYTIRTTMDPAASAAAKAAVEANVPTRQNGVANTFAVVRPGHDGHEVVAMVANRNYGTDAAQGERATDIVADPSNVFGAGSSFKIFTTAAALENGTVVFDSALPNPATDCFTPPNANRHTACYPVANDGTSYPDPISLQDALATSPNVAFVGLEARTGLPSVIAMAQRLGLRDSLASNDAGGTPVTDPADPRSQDPQYNQPQSQYFQNLLSFTLGVSPVSTLEMANVAATIDSDGVWCPPNPIEAVTDRDGHPVAVPQQACEQVIAPGLAHTLAAGLSQDTVSGTSAAAARTAGWTRPDIGKTGTTNASESVAYVGGVGGLTGYAASSMVFADGTHPQELCPGSPVHLGDCGHGAFGGTVAAPPFFATMSKLLAGTPDVPVPGPDPAYLQPAPHPVGG</sequence>
<comment type="catalytic activity">
    <reaction evidence="8">
        <text>[GlcNAc-(1-&gt;4)-Mur2Ac(oyl-L-Ala-gamma-D-Glu-L-Lys-D-Ala-D-Ala)](n)-di-trans,octa-cis-undecaprenyl diphosphate + beta-D-GlcNAc-(1-&gt;4)-Mur2Ac(oyl-L-Ala-gamma-D-Glu-L-Lys-D-Ala-D-Ala)-di-trans,octa-cis-undecaprenyl diphosphate = [GlcNAc-(1-&gt;4)-Mur2Ac(oyl-L-Ala-gamma-D-Glu-L-Lys-D-Ala-D-Ala)](n+1)-di-trans,octa-cis-undecaprenyl diphosphate + di-trans,octa-cis-undecaprenyl diphosphate + H(+)</text>
        <dbReference type="Rhea" id="RHEA:23708"/>
        <dbReference type="Rhea" id="RHEA-COMP:9602"/>
        <dbReference type="Rhea" id="RHEA-COMP:9603"/>
        <dbReference type="ChEBI" id="CHEBI:15378"/>
        <dbReference type="ChEBI" id="CHEBI:58405"/>
        <dbReference type="ChEBI" id="CHEBI:60033"/>
        <dbReference type="ChEBI" id="CHEBI:78435"/>
        <dbReference type="EC" id="2.4.99.28"/>
    </reaction>
</comment>
<keyword evidence="1" id="KW-0121">Carboxypeptidase</keyword>
<reference evidence="13" key="1">
    <citation type="submission" date="2023-07" db="EMBL/GenBank/DDBJ databases">
        <title>30 novel species of actinomycetes from the DSMZ collection.</title>
        <authorList>
            <person name="Nouioui I."/>
        </authorList>
    </citation>
    <scope>NUCLEOTIDE SEQUENCE [LARGE SCALE GENOMIC DNA]</scope>
    <source>
        <strain evidence="13">DSM 45834</strain>
    </source>
</reference>
<comment type="caution">
    <text evidence="12">The sequence shown here is derived from an EMBL/GenBank/DDBJ whole genome shotgun (WGS) entry which is preliminary data.</text>
</comment>
<evidence type="ECO:0000313" key="12">
    <source>
        <dbReference type="EMBL" id="MDT0352000.1"/>
    </source>
</evidence>
<evidence type="ECO:0000259" key="11">
    <source>
        <dbReference type="Pfam" id="PF00912"/>
    </source>
</evidence>
<dbReference type="InterPro" id="IPR001460">
    <property type="entry name" value="PCN-bd_Tpept"/>
</dbReference>
<evidence type="ECO:0000259" key="10">
    <source>
        <dbReference type="Pfam" id="PF00905"/>
    </source>
</evidence>
<dbReference type="GO" id="GO:0016757">
    <property type="term" value="F:glycosyltransferase activity"/>
    <property type="evidence" value="ECO:0007669"/>
    <property type="project" value="UniProtKB-KW"/>
</dbReference>
<dbReference type="EC" id="2.4.-.-" evidence="12"/>
<dbReference type="PANTHER" id="PTHR32282">
    <property type="entry name" value="BINDING PROTEIN TRANSPEPTIDASE, PUTATIVE-RELATED"/>
    <property type="match status" value="1"/>
</dbReference>
<evidence type="ECO:0000256" key="1">
    <source>
        <dbReference type="ARBA" id="ARBA00022645"/>
    </source>
</evidence>
<organism evidence="12 13">
    <name type="scientific">Pseudonocardia charpentierae</name>
    <dbReference type="NCBI Taxonomy" id="3075545"/>
    <lineage>
        <taxon>Bacteria</taxon>
        <taxon>Bacillati</taxon>
        <taxon>Actinomycetota</taxon>
        <taxon>Actinomycetes</taxon>
        <taxon>Pseudonocardiales</taxon>
        <taxon>Pseudonocardiaceae</taxon>
        <taxon>Pseudonocardia</taxon>
    </lineage>
</organism>
<dbReference type="InterPro" id="IPR050396">
    <property type="entry name" value="Glycosyltr_51/Transpeptidase"/>
</dbReference>
<dbReference type="InterPro" id="IPR036950">
    <property type="entry name" value="PBP_transglycosylase"/>
</dbReference>
<evidence type="ECO:0000256" key="3">
    <source>
        <dbReference type="ARBA" id="ARBA00022676"/>
    </source>
</evidence>
<evidence type="ECO:0000256" key="4">
    <source>
        <dbReference type="ARBA" id="ARBA00022679"/>
    </source>
</evidence>
<keyword evidence="5" id="KW-0378">Hydrolase</keyword>
<keyword evidence="13" id="KW-1185">Reference proteome</keyword>
<proteinExistence type="predicted"/>
<evidence type="ECO:0000256" key="8">
    <source>
        <dbReference type="ARBA" id="ARBA00049902"/>
    </source>
</evidence>
<name>A0ABU2NE34_9PSEU</name>
<dbReference type="EMBL" id="JAVREJ010000016">
    <property type="protein sequence ID" value="MDT0352000.1"/>
    <property type="molecule type" value="Genomic_DNA"/>
</dbReference>
<dbReference type="PANTHER" id="PTHR32282:SF33">
    <property type="entry name" value="PEPTIDOGLYCAN GLYCOSYLTRANSFERASE"/>
    <property type="match status" value="1"/>
</dbReference>
<dbReference type="RefSeq" id="WP_311558509.1">
    <property type="nucleotide sequence ID" value="NZ_JAVREJ010000016.1"/>
</dbReference>
<dbReference type="InterPro" id="IPR001264">
    <property type="entry name" value="Glyco_trans_51"/>
</dbReference>